<sequence length="530" mass="59135">MSCNTAISKIGGLLYMPAGLRHLEAILTGFLSVLYGPCTIRGWQSLLLYCSIPDLRVFFFFMTSSSLFTWFSSAIGLLAGYWYHVQRKRKAESQKQAPLPMTWLEAHMLKNDAFPAYMQASPICYVINSAMFFRDGLPATEEVEDVLTNKLLKYHRFSSVADPDHRTWKAVDADVKDHLVYHQPVADTQALEDKINDIISVPLNPAKPLWEVHMVPVRDGEDCMLFRTHHSMADGLSLVTAYQCLATDVEGAPAEVIPGKPMPSRPEMTLTRLILMFLDSVLSSAEWLHMSIVLVICAGLVQGGLCCSNPSLLEYVRAITKRTPKKVTINDVLLSATVGAIRAYSGETVDHTTTMRTLLALGFPANLPDKEPTDRLTNSFSINACDLSKAIRATDPVSRVLATNTAMNRLKKSMEAFVEFWLMNVLFPLLPVQVYQYIAKRYFANHTMLFSNVPGPANSLYFAGKEVTGVQGIFLDAIPEVTLISYNGKVYYNVTLDHKVVKDWPSFEQLFRKELVELGEAVGVPSDISL</sequence>
<evidence type="ECO:0000313" key="11">
    <source>
        <dbReference type="EMBL" id="KAF4695554.1"/>
    </source>
</evidence>
<dbReference type="AlphaFoldDB" id="A0A7J6PH66"/>
<keyword evidence="8" id="KW-0812">Transmembrane</keyword>
<dbReference type="InterPro" id="IPR045034">
    <property type="entry name" value="O-acyltransferase_WSD1-like"/>
</dbReference>
<dbReference type="InterPro" id="IPR004255">
    <property type="entry name" value="O-acyltransferase_WSD1_N"/>
</dbReference>
<protein>
    <recommendedName>
        <fullName evidence="13">Diacylglycerol O-acyltransferase</fullName>
    </recommendedName>
</protein>
<evidence type="ECO:0000256" key="5">
    <source>
        <dbReference type="ARBA" id="ARBA00024360"/>
    </source>
</evidence>
<gene>
    <name evidence="11" type="ORF">FOZ60_004050</name>
</gene>
<name>A0A7J6PH66_PEROL</name>
<comment type="caution">
    <text evidence="11">The sequence shown here is derived from an EMBL/GenBank/DDBJ whole genome shotgun (WGS) entry which is preliminary data.</text>
</comment>
<dbReference type="PANTHER" id="PTHR31650">
    <property type="entry name" value="O-ACYLTRANSFERASE (WSD1-LIKE) FAMILY PROTEIN"/>
    <property type="match status" value="1"/>
</dbReference>
<dbReference type="OrthoDB" id="619536at2759"/>
<dbReference type="GO" id="GO:0004144">
    <property type="term" value="F:diacylglycerol O-acyltransferase activity"/>
    <property type="evidence" value="ECO:0007669"/>
    <property type="project" value="UniProtKB-EC"/>
</dbReference>
<evidence type="ECO:0000256" key="2">
    <source>
        <dbReference type="ARBA" id="ARBA00005189"/>
    </source>
</evidence>
<evidence type="ECO:0000259" key="9">
    <source>
        <dbReference type="Pfam" id="PF03007"/>
    </source>
</evidence>
<organism evidence="11 12">
    <name type="scientific">Perkinsus olseni</name>
    <name type="common">Perkinsus atlanticus</name>
    <dbReference type="NCBI Taxonomy" id="32597"/>
    <lineage>
        <taxon>Eukaryota</taxon>
        <taxon>Sar</taxon>
        <taxon>Alveolata</taxon>
        <taxon>Perkinsozoa</taxon>
        <taxon>Perkinsea</taxon>
        <taxon>Perkinsida</taxon>
        <taxon>Perkinsidae</taxon>
        <taxon>Perkinsus</taxon>
    </lineage>
</organism>
<evidence type="ECO:0000256" key="6">
    <source>
        <dbReference type="ARBA" id="ARBA00047604"/>
    </source>
</evidence>
<reference evidence="11 12" key="1">
    <citation type="submission" date="2020-04" db="EMBL/GenBank/DDBJ databases">
        <title>Perkinsus olseni comparative genomics.</title>
        <authorList>
            <person name="Bogema D.R."/>
        </authorList>
    </citation>
    <scope>NUCLEOTIDE SEQUENCE [LARGE SCALE GENOMIC DNA]</scope>
    <source>
        <strain evidence="11">00978-12</strain>
    </source>
</reference>
<dbReference type="Pfam" id="PF03007">
    <property type="entry name" value="WS_DGAT_cat"/>
    <property type="match status" value="1"/>
</dbReference>
<dbReference type="InterPro" id="IPR023213">
    <property type="entry name" value="CAT-like_dom_sf"/>
</dbReference>
<accession>A0A7J6PH66</accession>
<evidence type="ECO:0008006" key="13">
    <source>
        <dbReference type="Google" id="ProtNLM"/>
    </source>
</evidence>
<comment type="similarity">
    <text evidence="5">In the N-terminal section; belongs to the long-chain O-acyltransferase family.</text>
</comment>
<dbReference type="Gene3D" id="3.30.559.10">
    <property type="entry name" value="Chloramphenicol acetyltransferase-like domain"/>
    <property type="match status" value="1"/>
</dbReference>
<dbReference type="EMBL" id="JABANP010000019">
    <property type="protein sequence ID" value="KAF4695554.1"/>
    <property type="molecule type" value="Genomic_DNA"/>
</dbReference>
<keyword evidence="4" id="KW-0012">Acyltransferase</keyword>
<evidence type="ECO:0000256" key="8">
    <source>
        <dbReference type="SAM" id="Phobius"/>
    </source>
</evidence>
<feature type="transmembrane region" description="Helical" evidence="8">
    <location>
        <begin position="55"/>
        <end position="83"/>
    </location>
</feature>
<comment type="pathway">
    <text evidence="2">Lipid metabolism.</text>
</comment>
<feature type="domain" description="O-acyltransferase WSD1-like N-terminal" evidence="9">
    <location>
        <begin position="162"/>
        <end position="266"/>
    </location>
</feature>
<dbReference type="InterPro" id="IPR009721">
    <property type="entry name" value="O-acyltransferase_WSD1_C"/>
</dbReference>
<keyword evidence="8" id="KW-1133">Transmembrane helix</keyword>
<keyword evidence="8" id="KW-0472">Membrane</keyword>
<feature type="domain" description="O-acyltransferase WSD1 C-terminal" evidence="10">
    <location>
        <begin position="378"/>
        <end position="518"/>
    </location>
</feature>
<dbReference type="GO" id="GO:0005886">
    <property type="term" value="C:plasma membrane"/>
    <property type="evidence" value="ECO:0007669"/>
    <property type="project" value="TreeGrafter"/>
</dbReference>
<dbReference type="GO" id="GO:0047196">
    <property type="term" value="F:long-chain-alcohol O-fatty-acyltransferase activity"/>
    <property type="evidence" value="ECO:0007669"/>
    <property type="project" value="UniProtKB-EC"/>
</dbReference>
<feature type="transmembrane region" description="Helical" evidence="8">
    <location>
        <begin position="12"/>
        <end position="35"/>
    </location>
</feature>
<dbReference type="Proteomes" id="UP000541610">
    <property type="component" value="Unassembled WGS sequence"/>
</dbReference>
<evidence type="ECO:0000256" key="3">
    <source>
        <dbReference type="ARBA" id="ARBA00022679"/>
    </source>
</evidence>
<proteinExistence type="inferred from homology"/>
<evidence type="ECO:0000256" key="7">
    <source>
        <dbReference type="ARBA" id="ARBA00048109"/>
    </source>
</evidence>
<keyword evidence="3" id="KW-0808">Transferase</keyword>
<comment type="catalytic activity">
    <reaction evidence="7">
        <text>an acyl-CoA + a 1,2-diacyl-sn-glycerol = a triacyl-sn-glycerol + CoA</text>
        <dbReference type="Rhea" id="RHEA:10868"/>
        <dbReference type="ChEBI" id="CHEBI:17815"/>
        <dbReference type="ChEBI" id="CHEBI:57287"/>
        <dbReference type="ChEBI" id="CHEBI:58342"/>
        <dbReference type="ChEBI" id="CHEBI:64615"/>
        <dbReference type="EC" id="2.3.1.20"/>
    </reaction>
</comment>
<dbReference type="SUPFAM" id="SSF52777">
    <property type="entry name" value="CoA-dependent acyltransferases"/>
    <property type="match status" value="1"/>
</dbReference>
<evidence type="ECO:0000256" key="4">
    <source>
        <dbReference type="ARBA" id="ARBA00023315"/>
    </source>
</evidence>
<comment type="catalytic activity">
    <reaction evidence="6">
        <text>a long chain fatty alcohol + a fatty acyl-CoA = a long-chain alcohol wax ester + CoA</text>
        <dbReference type="Rhea" id="RHEA:38443"/>
        <dbReference type="ChEBI" id="CHEBI:17135"/>
        <dbReference type="ChEBI" id="CHEBI:57287"/>
        <dbReference type="ChEBI" id="CHEBI:77636"/>
        <dbReference type="ChEBI" id="CHEBI:235323"/>
        <dbReference type="EC" id="2.3.1.75"/>
    </reaction>
</comment>
<dbReference type="Pfam" id="PF06974">
    <property type="entry name" value="WS_DGAT_C"/>
    <property type="match status" value="1"/>
</dbReference>
<dbReference type="UniPathway" id="UPA00282"/>
<evidence type="ECO:0000259" key="10">
    <source>
        <dbReference type="Pfam" id="PF06974"/>
    </source>
</evidence>
<comment type="pathway">
    <text evidence="1">Glycerolipid metabolism; triacylglycerol biosynthesis.</text>
</comment>
<dbReference type="GO" id="GO:0019432">
    <property type="term" value="P:triglyceride biosynthetic process"/>
    <property type="evidence" value="ECO:0007669"/>
    <property type="project" value="UniProtKB-UniPathway"/>
</dbReference>
<evidence type="ECO:0000256" key="1">
    <source>
        <dbReference type="ARBA" id="ARBA00004771"/>
    </source>
</evidence>
<dbReference type="PANTHER" id="PTHR31650:SF1">
    <property type="entry name" value="WAX ESTER SYNTHASE_DIACYLGLYCEROL ACYLTRANSFERASE 4-RELATED"/>
    <property type="match status" value="1"/>
</dbReference>
<evidence type="ECO:0000313" key="12">
    <source>
        <dbReference type="Proteomes" id="UP000541610"/>
    </source>
</evidence>